<dbReference type="AlphaFoldDB" id="A0A814PLN2"/>
<feature type="signal peptide" evidence="8">
    <location>
        <begin position="1"/>
        <end position="19"/>
    </location>
</feature>
<keyword evidence="3 8" id="KW-0337">GPI-anchor biosynthesis</keyword>
<evidence type="ECO:0000313" key="9">
    <source>
        <dbReference type="EMBL" id="CAF1107765.1"/>
    </source>
</evidence>
<evidence type="ECO:0000256" key="5">
    <source>
        <dbReference type="ARBA" id="ARBA00022729"/>
    </source>
</evidence>
<feature type="transmembrane region" description="Helical" evidence="8">
    <location>
        <begin position="138"/>
        <end position="159"/>
    </location>
</feature>
<feature type="transmembrane region" description="Helical" evidence="8">
    <location>
        <begin position="224"/>
        <end position="244"/>
    </location>
</feature>
<dbReference type="EMBL" id="CAJOBB010002240">
    <property type="protein sequence ID" value="CAF3951654.1"/>
    <property type="molecule type" value="Genomic_DNA"/>
</dbReference>
<dbReference type="GO" id="GO:0006506">
    <property type="term" value="P:GPI anchor biosynthetic process"/>
    <property type="evidence" value="ECO:0007669"/>
    <property type="project" value="UniProtKB-KW"/>
</dbReference>
<keyword evidence="8" id="KW-0333">Golgi apparatus</keyword>
<feature type="transmembrane region" description="Helical" evidence="8">
    <location>
        <begin position="256"/>
        <end position="276"/>
    </location>
</feature>
<dbReference type="GO" id="GO:0000139">
    <property type="term" value="C:Golgi membrane"/>
    <property type="evidence" value="ECO:0007669"/>
    <property type="project" value="UniProtKB-SubCell"/>
</dbReference>
<accession>A0A814PLN2</accession>
<keyword evidence="5 8" id="KW-0732">Signal</keyword>
<evidence type="ECO:0000256" key="7">
    <source>
        <dbReference type="ARBA" id="ARBA00023136"/>
    </source>
</evidence>
<evidence type="ECO:0000313" key="11">
    <source>
        <dbReference type="Proteomes" id="UP000663860"/>
    </source>
</evidence>
<evidence type="ECO:0000256" key="1">
    <source>
        <dbReference type="ARBA" id="ARBA00004127"/>
    </source>
</evidence>
<sequence length="318" mass="37833">MITFYILFLIFSTNLIVFGSPGDNHYLYRACLNHCKQINCSTPLGLKEFEVKQTFFEYIFQWSCPDECSYECMWKTVNQMISNGQSVVQFHGKWPFVRLFGVQEPASTLFSILNLLSNYLFGYRVLRRYLRYGVHPLYSMWIVFCFICMNAWIWSTIFHTRDKPLTEIFDYIGAISLVFAQFACCLIRVGYRTKYMRLAKLATLFLFCFFIYHAYYLLFIKMDFGYNMTINIIVGLFNVICWLLWSIYHFMSGKIYVWRCALSVVLTMIFVALELADFPPIGWTIDAHSLWHFSTIFLPILWYRFVVDDSRYLLLHSK</sequence>
<feature type="transmembrane region" description="Helical" evidence="8">
    <location>
        <begin position="198"/>
        <end position="218"/>
    </location>
</feature>
<evidence type="ECO:0000256" key="6">
    <source>
        <dbReference type="ARBA" id="ARBA00022989"/>
    </source>
</evidence>
<evidence type="ECO:0000256" key="8">
    <source>
        <dbReference type="RuleBase" id="RU365066"/>
    </source>
</evidence>
<keyword evidence="6 8" id="KW-1133">Transmembrane helix</keyword>
<reference evidence="9" key="1">
    <citation type="submission" date="2021-02" db="EMBL/GenBank/DDBJ databases">
        <authorList>
            <person name="Nowell W R."/>
        </authorList>
    </citation>
    <scope>NUCLEOTIDE SEQUENCE</scope>
</reference>
<evidence type="ECO:0000313" key="10">
    <source>
        <dbReference type="EMBL" id="CAF3951654.1"/>
    </source>
</evidence>
<dbReference type="EMBL" id="CAJNOE010000270">
    <property type="protein sequence ID" value="CAF1107765.1"/>
    <property type="molecule type" value="Genomic_DNA"/>
</dbReference>
<dbReference type="PANTHER" id="PTHR13148:SF0">
    <property type="entry name" value="POST-GPI ATTACHMENT TO PROTEINS FACTOR 3"/>
    <property type="match status" value="1"/>
</dbReference>
<comment type="function">
    <text evidence="8">Involved in the lipid remodeling steps of GPI-anchor maturation.</text>
</comment>
<dbReference type="Proteomes" id="UP000663860">
    <property type="component" value="Unassembled WGS sequence"/>
</dbReference>
<dbReference type="GO" id="GO:0016788">
    <property type="term" value="F:hydrolase activity, acting on ester bonds"/>
    <property type="evidence" value="ECO:0007669"/>
    <property type="project" value="TreeGrafter"/>
</dbReference>
<organism evidence="9 11">
    <name type="scientific">Adineta steineri</name>
    <dbReference type="NCBI Taxonomy" id="433720"/>
    <lineage>
        <taxon>Eukaryota</taxon>
        <taxon>Metazoa</taxon>
        <taxon>Spiralia</taxon>
        <taxon>Gnathifera</taxon>
        <taxon>Rotifera</taxon>
        <taxon>Eurotatoria</taxon>
        <taxon>Bdelloidea</taxon>
        <taxon>Adinetida</taxon>
        <taxon>Adinetidae</taxon>
        <taxon>Adineta</taxon>
    </lineage>
</organism>
<comment type="similarity">
    <text evidence="2 8">Belongs to the PGAP3 family.</text>
</comment>
<dbReference type="InterPro" id="IPR007217">
    <property type="entry name" value="Per1-like"/>
</dbReference>
<name>A0A814PLN2_9BILA</name>
<dbReference type="Proteomes" id="UP000663868">
    <property type="component" value="Unassembled WGS sequence"/>
</dbReference>
<comment type="caution">
    <text evidence="8">Lacks conserved residue(s) required for the propagation of feature annotation.</text>
</comment>
<proteinExistence type="inferred from homology"/>
<dbReference type="GO" id="GO:0005789">
    <property type="term" value="C:endoplasmic reticulum membrane"/>
    <property type="evidence" value="ECO:0007669"/>
    <property type="project" value="TreeGrafter"/>
</dbReference>
<feature type="transmembrane region" description="Helical" evidence="8">
    <location>
        <begin position="171"/>
        <end position="191"/>
    </location>
</feature>
<feature type="chain" id="PRO_5035953091" description="Post-GPI attachment to proteins factor 3" evidence="8">
    <location>
        <begin position="20"/>
        <end position="318"/>
    </location>
</feature>
<dbReference type="Pfam" id="PF04080">
    <property type="entry name" value="Per1"/>
    <property type="match status" value="1"/>
</dbReference>
<dbReference type="PANTHER" id="PTHR13148">
    <property type="entry name" value="PER1-RELATED"/>
    <property type="match status" value="1"/>
</dbReference>
<comment type="subcellular location">
    <subcellularLocation>
        <location evidence="1">Endomembrane system</location>
        <topology evidence="1">Multi-pass membrane protein</topology>
    </subcellularLocation>
    <subcellularLocation>
        <location evidence="8">Golgi apparatus membrane</location>
        <topology evidence="8">Multi-pass membrane protein</topology>
    </subcellularLocation>
</comment>
<protein>
    <recommendedName>
        <fullName evidence="8">Post-GPI attachment to proteins factor 3</fullName>
    </recommendedName>
</protein>
<evidence type="ECO:0000256" key="2">
    <source>
        <dbReference type="ARBA" id="ARBA00006387"/>
    </source>
</evidence>
<keyword evidence="4 8" id="KW-0812">Transmembrane</keyword>
<evidence type="ECO:0000256" key="3">
    <source>
        <dbReference type="ARBA" id="ARBA00022502"/>
    </source>
</evidence>
<comment type="caution">
    <text evidence="9">The sequence shown here is derived from an EMBL/GenBank/DDBJ whole genome shotgun (WGS) entry which is preliminary data.</text>
</comment>
<keyword evidence="7 8" id="KW-0472">Membrane</keyword>
<feature type="transmembrane region" description="Helical" evidence="8">
    <location>
        <begin position="288"/>
        <end position="307"/>
    </location>
</feature>
<gene>
    <name evidence="9" type="ORF">IZO911_LOCUS23410</name>
    <name evidence="10" type="ORF">KXQ929_LOCUS25644</name>
</gene>
<evidence type="ECO:0000256" key="4">
    <source>
        <dbReference type="ARBA" id="ARBA00022692"/>
    </source>
</evidence>